<sequence>MENLQREDLHYFEEAEALSAFVHKTGITQDLAAKKLGLSPSSLANKLRLLRLSPECRRVLTEGGLTERHARALLRLEREEERLEAAKYAASAGLNVAQTERYVTRRIESAQRTPFRGRRTYVLKDVRLFLNSVDHGLSLIQSAGIDAQSRREETEEAIILTIRIPRETRAKAPGLLQDCNVISPKTCYTENH</sequence>
<dbReference type="InterPro" id="IPR041468">
    <property type="entry name" value="HTH_ParB/Spo0J"/>
</dbReference>
<dbReference type="Gene3D" id="1.10.10.2830">
    <property type="match status" value="1"/>
</dbReference>
<accession>A0A645ADP5</accession>
<dbReference type="GO" id="GO:0005694">
    <property type="term" value="C:chromosome"/>
    <property type="evidence" value="ECO:0007669"/>
    <property type="project" value="TreeGrafter"/>
</dbReference>
<comment type="caution">
    <text evidence="3">The sequence shown here is derived from an EMBL/GenBank/DDBJ whole genome shotgun (WGS) entry which is preliminary data.</text>
</comment>
<evidence type="ECO:0000259" key="2">
    <source>
        <dbReference type="Pfam" id="PF17762"/>
    </source>
</evidence>
<name>A0A645ADP5_9ZZZZ</name>
<evidence type="ECO:0000313" key="3">
    <source>
        <dbReference type="EMBL" id="MPM48963.1"/>
    </source>
</evidence>
<comment type="similarity">
    <text evidence="1">Belongs to the ParB family.</text>
</comment>
<feature type="domain" description="ParB/Spo0J HTH" evidence="2">
    <location>
        <begin position="7"/>
        <end position="105"/>
    </location>
</feature>
<proteinExistence type="inferred from homology"/>
<dbReference type="AlphaFoldDB" id="A0A645ADP5"/>
<dbReference type="Pfam" id="PF17762">
    <property type="entry name" value="HTH_ParB"/>
    <property type="match status" value="1"/>
</dbReference>
<gene>
    <name evidence="3" type="primary">noc_33</name>
    <name evidence="3" type="ORF">SDC9_95690</name>
</gene>
<dbReference type="EMBL" id="VSSQ01012327">
    <property type="protein sequence ID" value="MPM48963.1"/>
    <property type="molecule type" value="Genomic_DNA"/>
</dbReference>
<dbReference type="FunFam" id="1.10.10.2830:FF:000001">
    <property type="entry name" value="Chromosome partitioning protein ParB"/>
    <property type="match status" value="1"/>
</dbReference>
<protein>
    <submittedName>
        <fullName evidence="3">Nucleoid occlusion protein</fullName>
    </submittedName>
</protein>
<reference evidence="3" key="1">
    <citation type="submission" date="2019-08" db="EMBL/GenBank/DDBJ databases">
        <authorList>
            <person name="Kucharzyk K."/>
            <person name="Murdoch R.W."/>
            <person name="Higgins S."/>
            <person name="Loffler F."/>
        </authorList>
    </citation>
    <scope>NUCLEOTIDE SEQUENCE</scope>
</reference>
<dbReference type="PANTHER" id="PTHR33375">
    <property type="entry name" value="CHROMOSOME-PARTITIONING PROTEIN PARB-RELATED"/>
    <property type="match status" value="1"/>
</dbReference>
<dbReference type="InterPro" id="IPR050336">
    <property type="entry name" value="Chromosome_partition/occlusion"/>
</dbReference>
<dbReference type="GO" id="GO:0007059">
    <property type="term" value="P:chromosome segregation"/>
    <property type="evidence" value="ECO:0007669"/>
    <property type="project" value="TreeGrafter"/>
</dbReference>
<dbReference type="SUPFAM" id="SSF109709">
    <property type="entry name" value="KorB DNA-binding domain-like"/>
    <property type="match status" value="1"/>
</dbReference>
<dbReference type="PANTHER" id="PTHR33375:SF1">
    <property type="entry name" value="CHROMOSOME-PARTITIONING PROTEIN PARB-RELATED"/>
    <property type="match status" value="1"/>
</dbReference>
<evidence type="ECO:0000256" key="1">
    <source>
        <dbReference type="ARBA" id="ARBA00006295"/>
    </source>
</evidence>
<organism evidence="3">
    <name type="scientific">bioreactor metagenome</name>
    <dbReference type="NCBI Taxonomy" id="1076179"/>
    <lineage>
        <taxon>unclassified sequences</taxon>
        <taxon>metagenomes</taxon>
        <taxon>ecological metagenomes</taxon>
    </lineage>
</organism>